<feature type="chain" id="PRO_5042279108" description="Lipoprotein" evidence="1">
    <location>
        <begin position="20"/>
        <end position="444"/>
    </location>
</feature>
<evidence type="ECO:0000313" key="2">
    <source>
        <dbReference type="EMBL" id="MDV3665017.1"/>
    </source>
</evidence>
<organism evidence="2 3">
    <name type="scientific">Elizabethkingia anophelis</name>
    <dbReference type="NCBI Taxonomy" id="1117645"/>
    <lineage>
        <taxon>Bacteria</taxon>
        <taxon>Pseudomonadati</taxon>
        <taxon>Bacteroidota</taxon>
        <taxon>Flavobacteriia</taxon>
        <taxon>Flavobacteriales</taxon>
        <taxon>Weeksellaceae</taxon>
        <taxon>Elizabethkingia</taxon>
    </lineage>
</organism>
<accession>A0AAE4T4J3</accession>
<reference evidence="2" key="1">
    <citation type="submission" date="2023-02" db="EMBL/GenBank/DDBJ databases">
        <title>Elizabethkingia anophelis draft genomes.</title>
        <authorList>
            <person name="Nicholson A.C."/>
            <person name="Whitney A.M."/>
            <person name="Humrighouse B.W."/>
            <person name="Villarma A."/>
            <person name="Bell M."/>
            <person name="Mcquiston J."/>
        </authorList>
    </citation>
    <scope>NUCLEOTIDE SEQUENCE</scope>
    <source>
        <strain evidence="2">B4955</strain>
    </source>
</reference>
<dbReference type="AlphaFoldDB" id="A0AAE4T4J3"/>
<protein>
    <recommendedName>
        <fullName evidence="4">Lipoprotein</fullName>
    </recommendedName>
</protein>
<gene>
    <name evidence="2" type="ORF">CMU51_13225</name>
</gene>
<proteinExistence type="predicted"/>
<keyword evidence="1" id="KW-0732">Signal</keyword>
<name>A0AAE4T4J3_9FLAO</name>
<evidence type="ECO:0008006" key="4">
    <source>
        <dbReference type="Google" id="ProtNLM"/>
    </source>
</evidence>
<dbReference type="Proteomes" id="UP001189000">
    <property type="component" value="Unassembled WGS sequence"/>
</dbReference>
<dbReference type="RefSeq" id="WP_009088515.1">
    <property type="nucleotide sequence ID" value="NZ_CBCRWW010000004.1"/>
</dbReference>
<evidence type="ECO:0000313" key="3">
    <source>
        <dbReference type="Proteomes" id="UP001189000"/>
    </source>
</evidence>
<dbReference type="GeneID" id="56683327"/>
<evidence type="ECO:0000256" key="1">
    <source>
        <dbReference type="SAM" id="SignalP"/>
    </source>
</evidence>
<dbReference type="PROSITE" id="PS51257">
    <property type="entry name" value="PROKAR_LIPOPROTEIN"/>
    <property type="match status" value="1"/>
</dbReference>
<sequence length="444" mass="50781">MKKQQSIPLVMLAIMMLFAACQRNLDKDLLPNGENLSASAKAQLKGLDTLTLDNMSMIEETPELRTLKENFEKLKKSKQGLTRNFDDYDNTLWSNLWAIRGLPVSIRTESNGYNAYLRNNGRGKELTFASSGSNFMIKVLPPSSGIPYLLYPYNDETIPVVVGYRNNNPNDKLLMMRANPNSSLFGASWDFIPANGALAIQSNDSYGQGSGGWMDIFKYTAQVGSNNKTAMGKYTKSANQHFKIRPNNIFTLAEIKFINQYSATFTRSSKYKVVRAYTNENYINKDHDFSFDDIVNETTYFKEKVRNIDFNISIPEGLKFRTPEIAGGQLFLQASTNNQPTLRYLPNQYTQEQKTLTGKLQITAEPRTRTQITYWYSVYDIDVDYEAISKFQDREIKFVGRWTGKLYVNDIPDEHTFDLTYLDTGRKVNGKINNLSRTTRIKLQ</sequence>
<feature type="signal peptide" evidence="1">
    <location>
        <begin position="1"/>
        <end position="19"/>
    </location>
</feature>
<dbReference type="Gene3D" id="2.170.15.10">
    <property type="entry name" value="Proaerolysin, chain A, domain 3"/>
    <property type="match status" value="1"/>
</dbReference>
<dbReference type="EMBL" id="NWGY01000013">
    <property type="protein sequence ID" value="MDV3665017.1"/>
    <property type="molecule type" value="Genomic_DNA"/>
</dbReference>
<comment type="caution">
    <text evidence="2">The sequence shown here is derived from an EMBL/GenBank/DDBJ whole genome shotgun (WGS) entry which is preliminary data.</text>
</comment>